<evidence type="ECO:0000313" key="4">
    <source>
        <dbReference type="EMBL" id="NBE07836.1"/>
    </source>
</evidence>
<dbReference type="Gene3D" id="3.90.1150.10">
    <property type="entry name" value="Aspartate Aminotransferase, domain 1"/>
    <property type="match status" value="1"/>
</dbReference>
<dbReference type="SUPFAM" id="SSF53383">
    <property type="entry name" value="PLP-dependent transferases"/>
    <property type="match status" value="1"/>
</dbReference>
<dbReference type="GO" id="GO:0008483">
    <property type="term" value="F:transaminase activity"/>
    <property type="evidence" value="ECO:0007669"/>
    <property type="project" value="UniProtKB-KW"/>
</dbReference>
<evidence type="ECO:0000256" key="2">
    <source>
        <dbReference type="ARBA" id="ARBA00022898"/>
    </source>
</evidence>
<dbReference type="InterPro" id="IPR015422">
    <property type="entry name" value="PyrdxlP-dep_Trfase_small"/>
</dbReference>
<evidence type="ECO:0000313" key="5">
    <source>
        <dbReference type="Proteomes" id="UP001517376"/>
    </source>
</evidence>
<evidence type="ECO:0000256" key="3">
    <source>
        <dbReference type="RuleBase" id="RU003560"/>
    </source>
</evidence>
<comment type="similarity">
    <text evidence="3">Belongs to the class-III pyridoxal-phosphate-dependent aminotransferase family.</text>
</comment>
<protein>
    <submittedName>
        <fullName evidence="4">Aminotransferase class III-fold pyridoxal phosphate-dependent enzyme</fullName>
    </submittedName>
</protein>
<keyword evidence="4" id="KW-0808">Transferase</keyword>
<dbReference type="PANTHER" id="PTHR43713:SF3">
    <property type="entry name" value="GLUTAMATE-1-SEMIALDEHYDE 2,1-AMINOMUTASE 1, CHLOROPLASTIC-RELATED"/>
    <property type="match status" value="1"/>
</dbReference>
<keyword evidence="5" id="KW-1185">Reference proteome</keyword>
<dbReference type="RefSeq" id="WP_161766851.1">
    <property type="nucleotide sequence ID" value="NZ_JAAATW010000002.1"/>
</dbReference>
<comment type="cofactor">
    <cofactor evidence="1">
        <name>pyridoxal 5'-phosphate</name>
        <dbReference type="ChEBI" id="CHEBI:597326"/>
    </cofactor>
</comment>
<dbReference type="Gene3D" id="3.40.640.10">
    <property type="entry name" value="Type I PLP-dependent aspartate aminotransferase-like (Major domain)"/>
    <property type="match status" value="1"/>
</dbReference>
<proteinExistence type="inferred from homology"/>
<keyword evidence="2 3" id="KW-0663">Pyridoxal phosphate</keyword>
<dbReference type="NCBIfam" id="NF005453">
    <property type="entry name" value="PRK07046.1"/>
    <property type="match status" value="1"/>
</dbReference>
<dbReference type="Pfam" id="PF00202">
    <property type="entry name" value="Aminotran_3"/>
    <property type="match status" value="1"/>
</dbReference>
<comment type="caution">
    <text evidence="4">The sequence shown here is derived from an EMBL/GenBank/DDBJ whole genome shotgun (WGS) entry which is preliminary data.</text>
</comment>
<dbReference type="EMBL" id="JAAATW010000002">
    <property type="protein sequence ID" value="NBE07836.1"/>
    <property type="molecule type" value="Genomic_DNA"/>
</dbReference>
<dbReference type="InterPro" id="IPR015424">
    <property type="entry name" value="PyrdxlP-dep_Trfase"/>
</dbReference>
<sequence length="465" mass="49738">MAKAQTLIAGIPKDRLEQIAAREARRFAQSRPKAAAALARGAGAFLGGVPMHWMSDWPMPHLPLVAKATGARLTDIDGYGIDDFCLGDTGSMFGHSPEPVARAIRKQAKRGLTYMLPTEDAMEAGRLLTETFGPFRWQIATTATDANRFSLRVARAVTGRPKVLVFNGCYHGTLDDTMVELSRGKTVNRAGLVGQVQDLTRGAVVCEFNDLAAVEKALAKGDVAAILTEPVMTNCCMVLPDPGFLDGLRRLATQHGALLIIDETHTISTGRGGYTRTHGLSPDMFVVGKCVAGGMPTAVWGMTQDVADRFAAYNATRAPGHSGMGTTLSANPMQFACLRATLEGVMTPENYAHMEAGAERLATGLAAAIEKHKAPWHVVRVGARVEFICAPGPLKNGSAAHKAHQPQVEAALHTALLNRGCLIAPFHNMMLVSPATKPRQIDRLIAAFDEILTDLFTPASDRVSA</sequence>
<keyword evidence="4" id="KW-0032">Aminotransferase</keyword>
<gene>
    <name evidence="4" type="ORF">GU920_09830</name>
</gene>
<dbReference type="InterPro" id="IPR005814">
    <property type="entry name" value="Aminotrans_3"/>
</dbReference>
<accession>A0ABW9Y5L5</accession>
<dbReference type="InterPro" id="IPR015421">
    <property type="entry name" value="PyrdxlP-dep_Trfase_major"/>
</dbReference>
<reference evidence="5" key="1">
    <citation type="submission" date="2020-01" db="EMBL/GenBank/DDBJ databases">
        <title>Sphingomonas sp. strain CSW-10.</title>
        <authorList>
            <person name="Chen W.-M."/>
        </authorList>
    </citation>
    <scope>NUCLEOTIDE SEQUENCE [LARGE SCALE GENOMIC DNA]</scope>
    <source>
        <strain evidence="5">CCP-1</strain>
    </source>
</reference>
<dbReference type="Proteomes" id="UP001517376">
    <property type="component" value="Unassembled WGS sequence"/>
</dbReference>
<evidence type="ECO:0000256" key="1">
    <source>
        <dbReference type="ARBA" id="ARBA00001933"/>
    </source>
</evidence>
<dbReference type="PANTHER" id="PTHR43713">
    <property type="entry name" value="GLUTAMATE-1-SEMIALDEHYDE 2,1-AMINOMUTASE"/>
    <property type="match status" value="1"/>
</dbReference>
<name>A0ABW9Y5L5_9RHOB</name>
<organism evidence="4 5">
    <name type="scientific">Paragemmobacter ruber</name>
    <dbReference type="NCBI Taxonomy" id="1985673"/>
    <lineage>
        <taxon>Bacteria</taxon>
        <taxon>Pseudomonadati</taxon>
        <taxon>Pseudomonadota</taxon>
        <taxon>Alphaproteobacteria</taxon>
        <taxon>Rhodobacterales</taxon>
        <taxon>Paracoccaceae</taxon>
        <taxon>Paragemmobacter</taxon>
    </lineage>
</organism>